<dbReference type="InterPro" id="IPR020846">
    <property type="entry name" value="MFS_dom"/>
</dbReference>
<feature type="transmembrane region" description="Helical" evidence="6">
    <location>
        <begin position="300"/>
        <end position="322"/>
    </location>
</feature>
<evidence type="ECO:0000256" key="4">
    <source>
        <dbReference type="ARBA" id="ARBA00022989"/>
    </source>
</evidence>
<evidence type="ECO:0000313" key="9">
    <source>
        <dbReference type="Proteomes" id="UP001427805"/>
    </source>
</evidence>
<keyword evidence="9" id="KW-1185">Reference proteome</keyword>
<dbReference type="Gene3D" id="1.20.1720.10">
    <property type="entry name" value="Multidrug resistance protein D"/>
    <property type="match status" value="1"/>
</dbReference>
<proteinExistence type="predicted"/>
<evidence type="ECO:0000256" key="2">
    <source>
        <dbReference type="ARBA" id="ARBA00022448"/>
    </source>
</evidence>
<dbReference type="RefSeq" id="WP_346246439.1">
    <property type="nucleotide sequence ID" value="NZ_JBDIZK010000005.1"/>
</dbReference>
<name>A0ABV0B899_9SPHN</name>
<evidence type="ECO:0000259" key="7">
    <source>
        <dbReference type="PROSITE" id="PS50850"/>
    </source>
</evidence>
<sequence>MRRPRRCSASCWSTIRCGSTGPRKPELRGEARRLILLGAIAALGSLAIQIIVPALPILSRGIGTPPTGGQLVISVYLITLALGQLVWAPVADHHGRRPVLLGGLGLFLIGTLCCAVAGNLTAMLIGRAIQAIGASSSLVTARAMATDRAPAGHAAAPLAILTSVTLISPAIAPVLGGALTGLAGWRALFWVLAGLTVIGMVLASRMLAETRAGDHAPLHPGRLAATYWQVLSHRGYLPLVLSNALISAGFYLFLAVSPFALNAAGATPALSGLFYSLVACAIIAGTLTVPVVLRHRPTWLTPIGTTALAAGAAAVITVALAGTNLLGLLAAMALIAFGSGLTGPALLAQAIERQRARASAATSLFGTIQMGGAALISTAAVRFSPSADLDLALIGVLVGLALVTRRLSGGAPDPA</sequence>
<reference evidence="8 9" key="1">
    <citation type="submission" date="2024-05" db="EMBL/GenBank/DDBJ databases">
        <title>Sphingomonas sp. HF-S3 16S ribosomal RNA gene Genome sequencing and assembly.</title>
        <authorList>
            <person name="Lee H."/>
        </authorList>
    </citation>
    <scope>NUCLEOTIDE SEQUENCE [LARGE SCALE GENOMIC DNA]</scope>
    <source>
        <strain evidence="8 9">HF-S3</strain>
    </source>
</reference>
<feature type="transmembrane region" description="Helical" evidence="6">
    <location>
        <begin position="34"/>
        <end position="55"/>
    </location>
</feature>
<feature type="transmembrane region" description="Helical" evidence="6">
    <location>
        <begin position="155"/>
        <end position="175"/>
    </location>
</feature>
<feature type="transmembrane region" description="Helical" evidence="6">
    <location>
        <begin position="124"/>
        <end position="143"/>
    </location>
</feature>
<evidence type="ECO:0000256" key="6">
    <source>
        <dbReference type="SAM" id="Phobius"/>
    </source>
</evidence>
<feature type="domain" description="Major facilitator superfamily (MFS) profile" evidence="7">
    <location>
        <begin position="33"/>
        <end position="413"/>
    </location>
</feature>
<protein>
    <submittedName>
        <fullName evidence="8">MFS transporter</fullName>
    </submittedName>
</protein>
<comment type="caution">
    <text evidence="8">The sequence shown here is derived from an EMBL/GenBank/DDBJ whole genome shotgun (WGS) entry which is preliminary data.</text>
</comment>
<organism evidence="8 9">
    <name type="scientific">Sphingomonas rustica</name>
    <dbReference type="NCBI Taxonomy" id="3103142"/>
    <lineage>
        <taxon>Bacteria</taxon>
        <taxon>Pseudomonadati</taxon>
        <taxon>Pseudomonadota</taxon>
        <taxon>Alphaproteobacteria</taxon>
        <taxon>Sphingomonadales</taxon>
        <taxon>Sphingomonadaceae</taxon>
        <taxon>Sphingomonas</taxon>
    </lineage>
</organism>
<dbReference type="InterPro" id="IPR011701">
    <property type="entry name" value="MFS"/>
</dbReference>
<evidence type="ECO:0000256" key="3">
    <source>
        <dbReference type="ARBA" id="ARBA00022692"/>
    </source>
</evidence>
<dbReference type="EMBL" id="JBDIZK010000005">
    <property type="protein sequence ID" value="MEN3747442.1"/>
    <property type="molecule type" value="Genomic_DNA"/>
</dbReference>
<dbReference type="PANTHER" id="PTHR42718:SF9">
    <property type="entry name" value="MAJOR FACILITATOR SUPERFAMILY MULTIDRUG TRANSPORTER MFSC"/>
    <property type="match status" value="1"/>
</dbReference>
<evidence type="ECO:0000256" key="1">
    <source>
        <dbReference type="ARBA" id="ARBA00004141"/>
    </source>
</evidence>
<feature type="transmembrane region" description="Helical" evidence="6">
    <location>
        <begin position="236"/>
        <end position="261"/>
    </location>
</feature>
<dbReference type="InterPro" id="IPR036259">
    <property type="entry name" value="MFS_trans_sf"/>
</dbReference>
<keyword evidence="4 6" id="KW-1133">Transmembrane helix</keyword>
<dbReference type="Proteomes" id="UP001427805">
    <property type="component" value="Unassembled WGS sequence"/>
</dbReference>
<feature type="transmembrane region" description="Helical" evidence="6">
    <location>
        <begin position="99"/>
        <end position="118"/>
    </location>
</feature>
<dbReference type="PROSITE" id="PS50850">
    <property type="entry name" value="MFS"/>
    <property type="match status" value="1"/>
</dbReference>
<evidence type="ECO:0000313" key="8">
    <source>
        <dbReference type="EMBL" id="MEN3747442.1"/>
    </source>
</evidence>
<feature type="transmembrane region" description="Helical" evidence="6">
    <location>
        <begin position="360"/>
        <end position="383"/>
    </location>
</feature>
<evidence type="ECO:0000256" key="5">
    <source>
        <dbReference type="ARBA" id="ARBA00023136"/>
    </source>
</evidence>
<gene>
    <name evidence="8" type="ORF">TPR58_09705</name>
</gene>
<keyword evidence="5 6" id="KW-0472">Membrane</keyword>
<keyword evidence="2" id="KW-0813">Transport</keyword>
<feature type="transmembrane region" description="Helical" evidence="6">
    <location>
        <begin position="187"/>
        <end position="208"/>
    </location>
</feature>
<feature type="transmembrane region" description="Helical" evidence="6">
    <location>
        <begin position="328"/>
        <end position="348"/>
    </location>
</feature>
<feature type="transmembrane region" description="Helical" evidence="6">
    <location>
        <begin position="273"/>
        <end position="293"/>
    </location>
</feature>
<accession>A0ABV0B899</accession>
<dbReference type="SUPFAM" id="SSF103473">
    <property type="entry name" value="MFS general substrate transporter"/>
    <property type="match status" value="1"/>
</dbReference>
<comment type="subcellular location">
    <subcellularLocation>
        <location evidence="1">Membrane</location>
        <topology evidence="1">Multi-pass membrane protein</topology>
    </subcellularLocation>
</comment>
<dbReference type="PANTHER" id="PTHR42718">
    <property type="entry name" value="MAJOR FACILITATOR SUPERFAMILY MULTIDRUG TRANSPORTER MFSC"/>
    <property type="match status" value="1"/>
</dbReference>
<dbReference type="Pfam" id="PF07690">
    <property type="entry name" value="MFS_1"/>
    <property type="match status" value="1"/>
</dbReference>
<feature type="transmembrane region" description="Helical" evidence="6">
    <location>
        <begin position="67"/>
        <end position="87"/>
    </location>
</feature>
<keyword evidence="3 6" id="KW-0812">Transmembrane</keyword>